<evidence type="ECO:0000256" key="4">
    <source>
        <dbReference type="ARBA" id="ARBA00022598"/>
    </source>
</evidence>
<comment type="domain">
    <text evidence="10">Consists of three domains: the N-terminal catalytic domain, the editing domain and the C-terminal anticodon-binding domain.</text>
</comment>
<feature type="domain" description="Aminoacyl-transfer RNA synthetases class-II family profile" evidence="11">
    <location>
        <begin position="33"/>
        <end position="465"/>
    </location>
</feature>
<dbReference type="InterPro" id="IPR004154">
    <property type="entry name" value="Anticodon-bd"/>
</dbReference>
<evidence type="ECO:0000256" key="7">
    <source>
        <dbReference type="ARBA" id="ARBA00022917"/>
    </source>
</evidence>
<dbReference type="CDD" id="cd00861">
    <property type="entry name" value="ProRS_anticodon_short"/>
    <property type="match status" value="1"/>
</dbReference>
<dbReference type="FunFam" id="3.30.930.10:FF:000043">
    <property type="entry name" value="Proline--tRNA ligase"/>
    <property type="match status" value="1"/>
</dbReference>
<dbReference type="InterPro" id="IPR044140">
    <property type="entry name" value="ProRS_anticodon_short"/>
</dbReference>
<dbReference type="Gene3D" id="3.90.960.10">
    <property type="entry name" value="YbaK/aminoacyl-tRNA synthetase-associated domain"/>
    <property type="match status" value="1"/>
</dbReference>
<organism evidence="12 13">
    <name type="scientific">Inmirania thermothiophila</name>
    <dbReference type="NCBI Taxonomy" id="1750597"/>
    <lineage>
        <taxon>Bacteria</taxon>
        <taxon>Pseudomonadati</taxon>
        <taxon>Pseudomonadota</taxon>
        <taxon>Gammaproteobacteria</taxon>
        <taxon>Chromatiales</taxon>
        <taxon>Ectothiorhodospiraceae</taxon>
        <taxon>Inmirania</taxon>
    </lineage>
</organism>
<dbReference type="EC" id="6.1.1.15" evidence="10"/>
<dbReference type="SUPFAM" id="SSF55681">
    <property type="entry name" value="Class II aaRS and biotin synthetases"/>
    <property type="match status" value="1"/>
</dbReference>
<keyword evidence="3 10" id="KW-0963">Cytoplasm</keyword>
<dbReference type="Pfam" id="PF03129">
    <property type="entry name" value="HGTP_anticodon"/>
    <property type="match status" value="1"/>
</dbReference>
<dbReference type="NCBIfam" id="NF006625">
    <property type="entry name" value="PRK09194.1"/>
    <property type="match status" value="1"/>
</dbReference>
<name>A0A3N1Y8E1_9GAMM</name>
<dbReference type="InterPro" id="IPR023717">
    <property type="entry name" value="Pro-tRNA-Synthase_IIa_type1"/>
</dbReference>
<dbReference type="InterPro" id="IPR007214">
    <property type="entry name" value="YbaK/aa-tRNA-synth-assoc-dom"/>
</dbReference>
<evidence type="ECO:0000256" key="10">
    <source>
        <dbReference type="HAMAP-Rule" id="MF_01569"/>
    </source>
</evidence>
<keyword evidence="6 10" id="KW-0067">ATP-binding</keyword>
<dbReference type="PROSITE" id="PS50862">
    <property type="entry name" value="AA_TRNA_LIGASE_II"/>
    <property type="match status" value="1"/>
</dbReference>
<dbReference type="FunFam" id="3.30.930.10:FF:000097">
    <property type="entry name" value="Proline--tRNA ligase"/>
    <property type="match status" value="1"/>
</dbReference>
<dbReference type="EMBL" id="RJVI01000001">
    <property type="protein sequence ID" value="ROR35084.1"/>
    <property type="molecule type" value="Genomic_DNA"/>
</dbReference>
<dbReference type="GO" id="GO:0005524">
    <property type="term" value="F:ATP binding"/>
    <property type="evidence" value="ECO:0007669"/>
    <property type="project" value="UniProtKB-UniRule"/>
</dbReference>
<dbReference type="HAMAP" id="MF_01569">
    <property type="entry name" value="Pro_tRNA_synth_type1"/>
    <property type="match status" value="1"/>
</dbReference>
<dbReference type="InterPro" id="IPR006195">
    <property type="entry name" value="aa-tRNA-synth_II"/>
</dbReference>
<comment type="subunit">
    <text evidence="2 10">Homodimer.</text>
</comment>
<comment type="similarity">
    <text evidence="10">Belongs to the class-II aminoacyl-tRNA synthetase family. ProS type 1 subfamily.</text>
</comment>
<evidence type="ECO:0000256" key="3">
    <source>
        <dbReference type="ARBA" id="ARBA00022490"/>
    </source>
</evidence>
<protein>
    <recommendedName>
        <fullName evidence="10">Proline--tRNA ligase</fullName>
        <ecNumber evidence="10">6.1.1.15</ecNumber>
    </recommendedName>
    <alternativeName>
        <fullName evidence="10">Prolyl-tRNA synthetase</fullName>
        <shortName evidence="10">ProRS</shortName>
    </alternativeName>
</protein>
<dbReference type="InterPro" id="IPR036754">
    <property type="entry name" value="YbaK/aa-tRNA-synt-asso_dom_sf"/>
</dbReference>
<keyword evidence="4 10" id="KW-0436">Ligase</keyword>
<dbReference type="RefSeq" id="WP_123400727.1">
    <property type="nucleotide sequence ID" value="NZ_RJVI01000001.1"/>
</dbReference>
<comment type="function">
    <text evidence="10">Catalyzes the attachment of proline to tRNA(Pro) in a two-step reaction: proline is first activated by ATP to form Pro-AMP and then transferred to the acceptor end of tRNA(Pro). As ProRS can inadvertently accommodate and process non-cognate amino acids such as alanine and cysteine, to avoid such errors it has two additional distinct editing activities against alanine. One activity is designated as 'pretransfer' editing and involves the tRNA(Pro)-independent hydrolysis of activated Ala-AMP. The other activity is designated 'posttransfer' editing and involves deacylation of mischarged Ala-tRNA(Pro). The misacylated Cys-tRNA(Pro) is not edited by ProRS.</text>
</comment>
<dbReference type="InterPro" id="IPR033730">
    <property type="entry name" value="ProRS_core_prok"/>
</dbReference>
<comment type="catalytic activity">
    <reaction evidence="9 10">
        <text>tRNA(Pro) + L-proline + ATP = L-prolyl-tRNA(Pro) + AMP + diphosphate</text>
        <dbReference type="Rhea" id="RHEA:14305"/>
        <dbReference type="Rhea" id="RHEA-COMP:9700"/>
        <dbReference type="Rhea" id="RHEA-COMP:9702"/>
        <dbReference type="ChEBI" id="CHEBI:30616"/>
        <dbReference type="ChEBI" id="CHEBI:33019"/>
        <dbReference type="ChEBI" id="CHEBI:60039"/>
        <dbReference type="ChEBI" id="CHEBI:78442"/>
        <dbReference type="ChEBI" id="CHEBI:78532"/>
        <dbReference type="ChEBI" id="CHEBI:456215"/>
        <dbReference type="EC" id="6.1.1.15"/>
    </reaction>
</comment>
<evidence type="ECO:0000259" key="11">
    <source>
        <dbReference type="PROSITE" id="PS50862"/>
    </source>
</evidence>
<accession>A0A3N1Y8E1</accession>
<evidence type="ECO:0000256" key="5">
    <source>
        <dbReference type="ARBA" id="ARBA00022741"/>
    </source>
</evidence>
<dbReference type="Pfam" id="PF04073">
    <property type="entry name" value="tRNA_edit"/>
    <property type="match status" value="1"/>
</dbReference>
<keyword evidence="5 10" id="KW-0547">Nucleotide-binding</keyword>
<evidence type="ECO:0000256" key="6">
    <source>
        <dbReference type="ARBA" id="ARBA00022840"/>
    </source>
</evidence>
<dbReference type="NCBIfam" id="TIGR00409">
    <property type="entry name" value="proS_fam_II"/>
    <property type="match status" value="1"/>
</dbReference>
<dbReference type="InterPro" id="IPR002314">
    <property type="entry name" value="aa-tRNA-synt_IIb"/>
</dbReference>
<evidence type="ECO:0000256" key="8">
    <source>
        <dbReference type="ARBA" id="ARBA00023146"/>
    </source>
</evidence>
<dbReference type="SUPFAM" id="SSF52954">
    <property type="entry name" value="Class II aaRS ABD-related"/>
    <property type="match status" value="1"/>
</dbReference>
<gene>
    <name evidence="10" type="primary">proS</name>
    <name evidence="12" type="ORF">EDC57_1001</name>
</gene>
<dbReference type="GO" id="GO:0006433">
    <property type="term" value="P:prolyl-tRNA aminoacylation"/>
    <property type="evidence" value="ECO:0007669"/>
    <property type="project" value="UniProtKB-UniRule"/>
</dbReference>
<dbReference type="InterPro" id="IPR050062">
    <property type="entry name" value="Pro-tRNA_synthetase"/>
</dbReference>
<dbReference type="AlphaFoldDB" id="A0A3N1Y8E1"/>
<dbReference type="Gene3D" id="3.30.930.10">
    <property type="entry name" value="Bira Bifunctional Protein, Domain 2"/>
    <property type="match status" value="2"/>
</dbReference>
<dbReference type="CDD" id="cd00779">
    <property type="entry name" value="ProRS_core_prok"/>
    <property type="match status" value="1"/>
</dbReference>
<reference evidence="12 13" key="1">
    <citation type="submission" date="2018-11" db="EMBL/GenBank/DDBJ databases">
        <title>Genomic Encyclopedia of Type Strains, Phase IV (KMG-IV): sequencing the most valuable type-strain genomes for metagenomic binning, comparative biology and taxonomic classification.</title>
        <authorList>
            <person name="Goeker M."/>
        </authorList>
    </citation>
    <scope>NUCLEOTIDE SEQUENCE [LARGE SCALE GENOMIC DNA]</scope>
    <source>
        <strain evidence="12 13">DSM 100275</strain>
    </source>
</reference>
<dbReference type="Gene3D" id="3.40.50.800">
    <property type="entry name" value="Anticodon-binding domain"/>
    <property type="match status" value="1"/>
</dbReference>
<evidence type="ECO:0000256" key="1">
    <source>
        <dbReference type="ARBA" id="ARBA00004496"/>
    </source>
</evidence>
<dbReference type="OrthoDB" id="9809052at2"/>
<dbReference type="Pfam" id="PF00587">
    <property type="entry name" value="tRNA-synt_2b"/>
    <property type="match status" value="1"/>
</dbReference>
<keyword evidence="8 10" id="KW-0030">Aminoacyl-tRNA synthetase</keyword>
<evidence type="ECO:0000313" key="13">
    <source>
        <dbReference type="Proteomes" id="UP000276634"/>
    </source>
</evidence>
<dbReference type="GO" id="GO:0005829">
    <property type="term" value="C:cytosol"/>
    <property type="evidence" value="ECO:0007669"/>
    <property type="project" value="TreeGrafter"/>
</dbReference>
<dbReference type="PIRSF" id="PIRSF001535">
    <property type="entry name" value="ProRS_1"/>
    <property type="match status" value="1"/>
</dbReference>
<dbReference type="InterPro" id="IPR002316">
    <property type="entry name" value="Pro-tRNA-ligase_IIa"/>
</dbReference>
<sequence>MRTSQFPLHTLKESPADAEVVSHRYMLRAGLIRRLAAGIYTWLPLGLRVLRKVEQIVREEMDRIGGLEVLMPAVQPAELWQESGRWEQYGPELLRVRDRHQRDFCFGPTHEEVITDLVRREISSYRQLPLLYYQIQTKFRDEIRPRFGVMRAREFLMKDAYSFHLDQASLEETYARMHEAYSAVFRRCGLEFRAVRADSGAIGGAVSHEFMVLADSGEDAIAFSDESDYAANVELAEALPPEGARPAPAQAMERVATPGAHTIEAVSTFLGVEPARCLKTLLVAGAEGGLVALVVRGDHELNAVKAAKLPEVASPLRFATAEEIAAAVGCGPGSLGPVGLQMPVIVDHAAAHVADFVCGANEEGFHLRGVNWGRDLPEPRTADIRNVVEGDPSPDGRGRLRIRRGIEVGHIFQLGDKYSAAMGATVLDEAGRSVVLTMGCYGIGVSRVVAAAIEQNHDEHGIVWPEPIAPFRVAIAPIQYHRSAAVREAADALYARLCAAGVEVLLDDRDVRPGVMFADLDLIGIPHRVVVGERGLGRGVVEYKRRGEAEAEALPPQALLERLGVGAGG</sequence>
<dbReference type="InterPro" id="IPR036621">
    <property type="entry name" value="Anticodon-bd_dom_sf"/>
</dbReference>
<evidence type="ECO:0000313" key="12">
    <source>
        <dbReference type="EMBL" id="ROR35084.1"/>
    </source>
</evidence>
<keyword evidence="13" id="KW-1185">Reference proteome</keyword>
<comment type="subcellular location">
    <subcellularLocation>
        <location evidence="1 10">Cytoplasm</location>
    </subcellularLocation>
</comment>
<comment type="caution">
    <text evidence="12">The sequence shown here is derived from an EMBL/GenBank/DDBJ whole genome shotgun (WGS) entry which is preliminary data.</text>
</comment>
<proteinExistence type="inferred from homology"/>
<dbReference type="SUPFAM" id="SSF55826">
    <property type="entry name" value="YbaK/ProRS associated domain"/>
    <property type="match status" value="1"/>
</dbReference>
<dbReference type="GO" id="GO:0004827">
    <property type="term" value="F:proline-tRNA ligase activity"/>
    <property type="evidence" value="ECO:0007669"/>
    <property type="project" value="UniProtKB-UniRule"/>
</dbReference>
<dbReference type="InterPro" id="IPR045864">
    <property type="entry name" value="aa-tRNA-synth_II/BPL/LPL"/>
</dbReference>
<dbReference type="PANTHER" id="PTHR42753:SF2">
    <property type="entry name" value="PROLINE--TRNA LIGASE"/>
    <property type="match status" value="1"/>
</dbReference>
<dbReference type="PRINTS" id="PR01046">
    <property type="entry name" value="TRNASYNTHPRO"/>
</dbReference>
<evidence type="ECO:0000256" key="2">
    <source>
        <dbReference type="ARBA" id="ARBA00011738"/>
    </source>
</evidence>
<dbReference type="CDD" id="cd04334">
    <property type="entry name" value="ProRS-INS"/>
    <property type="match status" value="1"/>
</dbReference>
<dbReference type="InterPro" id="IPR004500">
    <property type="entry name" value="Pro-tRNA-synth_IIa_bac-type"/>
</dbReference>
<dbReference type="PANTHER" id="PTHR42753">
    <property type="entry name" value="MITOCHONDRIAL RIBOSOME PROTEIN L39/PROLYL-TRNA LIGASE FAMILY MEMBER"/>
    <property type="match status" value="1"/>
</dbReference>
<dbReference type="Proteomes" id="UP000276634">
    <property type="component" value="Unassembled WGS sequence"/>
</dbReference>
<dbReference type="GO" id="GO:0002161">
    <property type="term" value="F:aminoacyl-tRNA deacylase activity"/>
    <property type="evidence" value="ECO:0007669"/>
    <property type="project" value="InterPro"/>
</dbReference>
<evidence type="ECO:0000256" key="9">
    <source>
        <dbReference type="ARBA" id="ARBA00047671"/>
    </source>
</evidence>
<keyword evidence="7 10" id="KW-0648">Protein biosynthesis</keyword>